<reference evidence="2" key="1">
    <citation type="submission" date="2022-11" db="UniProtKB">
        <authorList>
            <consortium name="WormBaseParasite"/>
        </authorList>
    </citation>
    <scope>IDENTIFICATION</scope>
</reference>
<dbReference type="Proteomes" id="UP000887576">
    <property type="component" value="Unplaced"/>
</dbReference>
<evidence type="ECO:0000313" key="2">
    <source>
        <dbReference type="WBParaSite" id="JU765_v2.g18541.t1"/>
    </source>
</evidence>
<evidence type="ECO:0000313" key="1">
    <source>
        <dbReference type="Proteomes" id="UP000887576"/>
    </source>
</evidence>
<dbReference type="WBParaSite" id="JU765_v2.g18541.t1">
    <property type="protein sequence ID" value="JU765_v2.g18541.t1"/>
    <property type="gene ID" value="JU765_v2.g18541"/>
</dbReference>
<protein>
    <submittedName>
        <fullName evidence="2">Uncharacterized protein</fullName>
    </submittedName>
</protein>
<organism evidence="1 2">
    <name type="scientific">Panagrolaimus sp. JU765</name>
    <dbReference type="NCBI Taxonomy" id="591449"/>
    <lineage>
        <taxon>Eukaryota</taxon>
        <taxon>Metazoa</taxon>
        <taxon>Ecdysozoa</taxon>
        <taxon>Nematoda</taxon>
        <taxon>Chromadorea</taxon>
        <taxon>Rhabditida</taxon>
        <taxon>Tylenchina</taxon>
        <taxon>Panagrolaimomorpha</taxon>
        <taxon>Panagrolaimoidea</taxon>
        <taxon>Panagrolaimidae</taxon>
        <taxon>Panagrolaimus</taxon>
    </lineage>
</organism>
<sequence>MIYLEEHRDVGDSAKKAEQLAVEHEEYAANAMGDVQMARALREKGEELITLQDVELSDSLLPKCDELSRMADALTSALDRRTQVLLLSRNMHDQISKANSWCRKGVDLLSGFPIDLTSSTTSSTMNSLDEFLVEGEKLQLDSLKQTPNMNNLILLTTTETSSLLAQ</sequence>
<proteinExistence type="predicted"/>
<accession>A0AC34QR85</accession>
<name>A0AC34QR85_9BILA</name>